<reference evidence="4 5" key="1">
    <citation type="submission" date="2019-10" db="EMBL/GenBank/DDBJ databases">
        <title>Streptomyces smaragdinus sp. nov. and Streptomyces fabii sp. nov., isolated from the gut of fungus growing-termite Macrotermes natalensis.</title>
        <authorList>
            <person name="Schwitalla J."/>
            <person name="Benndorf R."/>
            <person name="Martin K."/>
            <person name="De Beer W."/>
            <person name="Kaster A.-K."/>
            <person name="Vollmers J."/>
            <person name="Poulsen M."/>
            <person name="Beemelmanns C."/>
        </authorList>
    </citation>
    <scope>NUCLEOTIDE SEQUENCE [LARGE SCALE GENOMIC DNA]</scope>
    <source>
        <strain evidence="4 5">RB5</strain>
    </source>
</reference>
<keyword evidence="5" id="KW-1185">Reference proteome</keyword>
<protein>
    <recommendedName>
        <fullName evidence="3">Proteinase inhibitor I42 chagasin domain-containing protein</fullName>
    </recommendedName>
</protein>
<dbReference type="InterPro" id="IPR018990">
    <property type="entry name" value="Prot_inh_I42_chagasin"/>
</dbReference>
<sequence>MRILSSSPGSGALALAVVLLTLVVGCGGPDGGPTSHPVEDTSIAAEPGERFTLTVSENASTREYWYLVDPAPDRAVLTERGHASEPQEGKEDWDGAPQDLTFTFEAEGEGVTRFTLLHCTFTTCPPHAKDHPPEAPDAERITYTVTVG</sequence>
<feature type="domain" description="Proteinase inhibitor I42 chagasin" evidence="3">
    <location>
        <begin position="46"/>
        <end position="117"/>
    </location>
</feature>
<dbReference type="InterPro" id="IPR036331">
    <property type="entry name" value="Chagasin-like_sf"/>
</dbReference>
<evidence type="ECO:0000313" key="5">
    <source>
        <dbReference type="Proteomes" id="UP000466345"/>
    </source>
</evidence>
<accession>A0A7K0C9C7</accession>
<evidence type="ECO:0000256" key="2">
    <source>
        <dbReference type="ARBA" id="ARBA00022704"/>
    </source>
</evidence>
<dbReference type="EMBL" id="WEGJ01000001">
    <property type="protein sequence ID" value="MQY10065.1"/>
    <property type="molecule type" value="Genomic_DNA"/>
</dbReference>
<name>A0A7K0C9C7_9ACTN</name>
<dbReference type="SUPFAM" id="SSF141066">
    <property type="entry name" value="ICP-like"/>
    <property type="match status" value="1"/>
</dbReference>
<proteinExistence type="predicted"/>
<evidence type="ECO:0000313" key="4">
    <source>
        <dbReference type="EMBL" id="MQY10065.1"/>
    </source>
</evidence>
<dbReference type="Proteomes" id="UP000466345">
    <property type="component" value="Unassembled WGS sequence"/>
</dbReference>
<evidence type="ECO:0000256" key="1">
    <source>
        <dbReference type="ARBA" id="ARBA00022690"/>
    </source>
</evidence>
<dbReference type="GO" id="GO:0004869">
    <property type="term" value="F:cysteine-type endopeptidase inhibitor activity"/>
    <property type="evidence" value="ECO:0007669"/>
    <property type="project" value="UniProtKB-KW"/>
</dbReference>
<organism evidence="4 5">
    <name type="scientific">Streptomyces smaragdinus</name>
    <dbReference type="NCBI Taxonomy" id="2585196"/>
    <lineage>
        <taxon>Bacteria</taxon>
        <taxon>Bacillati</taxon>
        <taxon>Actinomycetota</taxon>
        <taxon>Actinomycetes</taxon>
        <taxon>Kitasatosporales</taxon>
        <taxon>Streptomycetaceae</taxon>
        <taxon>Streptomyces</taxon>
    </lineage>
</organism>
<gene>
    <name evidence="4" type="ORF">SRB5_01690</name>
</gene>
<dbReference type="AlphaFoldDB" id="A0A7K0C9C7"/>
<keyword evidence="2" id="KW-0789">Thiol protease inhibitor</keyword>
<comment type="caution">
    <text evidence="4">The sequence shown here is derived from an EMBL/GenBank/DDBJ whole genome shotgun (WGS) entry which is preliminary data.</text>
</comment>
<dbReference type="Pfam" id="PF09394">
    <property type="entry name" value="Inhibitor_I42"/>
    <property type="match status" value="1"/>
</dbReference>
<keyword evidence="1" id="KW-0646">Protease inhibitor</keyword>
<evidence type="ECO:0000259" key="3">
    <source>
        <dbReference type="Pfam" id="PF09394"/>
    </source>
</evidence>
<dbReference type="PROSITE" id="PS51257">
    <property type="entry name" value="PROKAR_LIPOPROTEIN"/>
    <property type="match status" value="1"/>
</dbReference>
<dbReference type="Gene3D" id="2.60.40.2020">
    <property type="match status" value="1"/>
</dbReference>
<dbReference type="RefSeq" id="WP_228389674.1">
    <property type="nucleotide sequence ID" value="NZ_WEGJ01000001.1"/>
</dbReference>